<accession>A0A2G5BA48</accession>
<evidence type="ECO:0000256" key="2">
    <source>
        <dbReference type="ARBA" id="ARBA00022692"/>
    </source>
</evidence>
<dbReference type="InterPro" id="IPR050186">
    <property type="entry name" value="TPT_transporter"/>
</dbReference>
<gene>
    <name evidence="7" type="ORF">COEREDRAFT_31834</name>
</gene>
<dbReference type="AlphaFoldDB" id="A0A2G5BA48"/>
<reference evidence="7 8" key="1">
    <citation type="journal article" date="2015" name="Genome Biol. Evol.">
        <title>Phylogenomic analyses indicate that early fungi evolved digesting cell walls of algal ancestors of land plants.</title>
        <authorList>
            <person name="Chang Y."/>
            <person name="Wang S."/>
            <person name="Sekimoto S."/>
            <person name="Aerts A.L."/>
            <person name="Choi C."/>
            <person name="Clum A."/>
            <person name="LaButti K.M."/>
            <person name="Lindquist E.A."/>
            <person name="Yee Ngan C."/>
            <person name="Ohm R.A."/>
            <person name="Salamov A.A."/>
            <person name="Grigoriev I.V."/>
            <person name="Spatafora J.W."/>
            <person name="Berbee M.L."/>
        </authorList>
    </citation>
    <scope>NUCLEOTIDE SEQUENCE [LARGE SCALE GENOMIC DNA]</scope>
    <source>
        <strain evidence="7 8">NRRL 1564</strain>
    </source>
</reference>
<feature type="transmembrane region" description="Helical" evidence="5">
    <location>
        <begin position="226"/>
        <end position="247"/>
    </location>
</feature>
<feature type="transmembrane region" description="Helical" evidence="5">
    <location>
        <begin position="7"/>
        <end position="23"/>
    </location>
</feature>
<feature type="transmembrane region" description="Helical" evidence="5">
    <location>
        <begin position="153"/>
        <end position="173"/>
    </location>
</feature>
<keyword evidence="8" id="KW-1185">Reference proteome</keyword>
<dbReference type="Pfam" id="PF03151">
    <property type="entry name" value="TPT"/>
    <property type="match status" value="1"/>
</dbReference>
<dbReference type="Proteomes" id="UP000242474">
    <property type="component" value="Unassembled WGS sequence"/>
</dbReference>
<organism evidence="7 8">
    <name type="scientific">Coemansia reversa (strain ATCC 12441 / NRRL 1564)</name>
    <dbReference type="NCBI Taxonomy" id="763665"/>
    <lineage>
        <taxon>Eukaryota</taxon>
        <taxon>Fungi</taxon>
        <taxon>Fungi incertae sedis</taxon>
        <taxon>Zoopagomycota</taxon>
        <taxon>Kickxellomycotina</taxon>
        <taxon>Kickxellomycetes</taxon>
        <taxon>Kickxellales</taxon>
        <taxon>Kickxellaceae</taxon>
        <taxon>Coemansia</taxon>
    </lineage>
</organism>
<evidence type="ECO:0000256" key="4">
    <source>
        <dbReference type="ARBA" id="ARBA00023136"/>
    </source>
</evidence>
<feature type="transmembrane region" description="Helical" evidence="5">
    <location>
        <begin position="287"/>
        <end position="306"/>
    </location>
</feature>
<feature type="transmembrane region" description="Helical" evidence="5">
    <location>
        <begin position="35"/>
        <end position="60"/>
    </location>
</feature>
<dbReference type="InterPro" id="IPR004853">
    <property type="entry name" value="Sugar_P_trans_dom"/>
</dbReference>
<feature type="transmembrane region" description="Helical" evidence="5">
    <location>
        <begin position="72"/>
        <end position="91"/>
    </location>
</feature>
<keyword evidence="2 5" id="KW-0812">Transmembrane</keyword>
<sequence>RHLLLSGLYIVMWYSFSGLLSVYNKWLFGADERNFPFPLFVTSIHMLVQYILATLCLRLFPTLRPLHAPSWHAYITCAVPCGIASALDVGLSNISLRSISLSFYTMCKSSNLGFVLLFAFIFGLEPIRLVLVAIIAIISAGVVLMAAGEVHFVLSGFIEAITASAMGGLRWSLTQLLLSQPRFGMNNPVATMSKLTPIIGCSMMLFSLILEHPFSEIAKNKNTDSVAGVAFMAAMMVLGGLLAFGLVLSEFFLIARTSVITLSIAGMLKEVAMVGVAHLVFGDATTFVNICGLLVALFGIGLYNWLKIHDSL</sequence>
<keyword evidence="3 5" id="KW-1133">Transmembrane helix</keyword>
<evidence type="ECO:0000256" key="1">
    <source>
        <dbReference type="ARBA" id="ARBA00004141"/>
    </source>
</evidence>
<feature type="transmembrane region" description="Helical" evidence="5">
    <location>
        <begin position="259"/>
        <end position="281"/>
    </location>
</feature>
<dbReference type="SUPFAM" id="SSF103481">
    <property type="entry name" value="Multidrug resistance efflux transporter EmrE"/>
    <property type="match status" value="1"/>
</dbReference>
<evidence type="ECO:0000256" key="3">
    <source>
        <dbReference type="ARBA" id="ARBA00022989"/>
    </source>
</evidence>
<name>A0A2G5BA48_COERN</name>
<evidence type="ECO:0000313" key="8">
    <source>
        <dbReference type="Proteomes" id="UP000242474"/>
    </source>
</evidence>
<feature type="transmembrane region" description="Helical" evidence="5">
    <location>
        <begin position="129"/>
        <end position="147"/>
    </location>
</feature>
<evidence type="ECO:0000313" key="7">
    <source>
        <dbReference type="EMBL" id="PIA15896.1"/>
    </source>
</evidence>
<dbReference type="STRING" id="763665.A0A2G5BA48"/>
<proteinExistence type="predicted"/>
<feature type="non-terminal residue" evidence="7">
    <location>
        <position position="312"/>
    </location>
</feature>
<dbReference type="GO" id="GO:0016020">
    <property type="term" value="C:membrane"/>
    <property type="evidence" value="ECO:0007669"/>
    <property type="project" value="UniProtKB-SubCell"/>
</dbReference>
<evidence type="ECO:0000259" key="6">
    <source>
        <dbReference type="Pfam" id="PF03151"/>
    </source>
</evidence>
<feature type="non-terminal residue" evidence="7">
    <location>
        <position position="1"/>
    </location>
</feature>
<dbReference type="OrthoDB" id="18894at2759"/>
<protein>
    <submittedName>
        <fullName evidence="7">TPT-domain-containing protein</fullName>
    </submittedName>
</protein>
<feature type="transmembrane region" description="Helical" evidence="5">
    <location>
        <begin position="103"/>
        <end position="122"/>
    </location>
</feature>
<dbReference type="EMBL" id="KZ303503">
    <property type="protein sequence ID" value="PIA15896.1"/>
    <property type="molecule type" value="Genomic_DNA"/>
</dbReference>
<feature type="transmembrane region" description="Helical" evidence="5">
    <location>
        <begin position="194"/>
        <end position="214"/>
    </location>
</feature>
<keyword evidence="4 5" id="KW-0472">Membrane</keyword>
<dbReference type="InterPro" id="IPR037185">
    <property type="entry name" value="EmrE-like"/>
</dbReference>
<comment type="subcellular location">
    <subcellularLocation>
        <location evidence="1">Membrane</location>
        <topology evidence="1">Multi-pass membrane protein</topology>
    </subcellularLocation>
</comment>
<evidence type="ECO:0000256" key="5">
    <source>
        <dbReference type="SAM" id="Phobius"/>
    </source>
</evidence>
<dbReference type="PANTHER" id="PTHR11132">
    <property type="entry name" value="SOLUTE CARRIER FAMILY 35"/>
    <property type="match status" value="1"/>
</dbReference>
<feature type="domain" description="Sugar phosphate transporter" evidence="6">
    <location>
        <begin position="7"/>
        <end position="304"/>
    </location>
</feature>